<proteinExistence type="predicted"/>
<dbReference type="InterPro" id="IPR014529">
    <property type="entry name" value="UCP026631"/>
</dbReference>
<feature type="transmembrane region" description="Helical" evidence="1">
    <location>
        <begin position="186"/>
        <end position="206"/>
    </location>
</feature>
<dbReference type="Pfam" id="PF03703">
    <property type="entry name" value="bPH_2"/>
    <property type="match status" value="2"/>
</dbReference>
<evidence type="ECO:0000259" key="2">
    <source>
        <dbReference type="Pfam" id="PF03703"/>
    </source>
</evidence>
<dbReference type="PIRSF" id="PIRSF026631">
    <property type="entry name" value="UCP026631"/>
    <property type="match status" value="1"/>
</dbReference>
<keyword evidence="1" id="KW-1133">Transmembrane helix</keyword>
<gene>
    <name evidence="3" type="ORF">GCM10009844_00940</name>
</gene>
<dbReference type="EMBL" id="BAAAQR010000001">
    <property type="protein sequence ID" value="GAA2135559.1"/>
    <property type="molecule type" value="Genomic_DNA"/>
</dbReference>
<protein>
    <submittedName>
        <fullName evidence="3">PH domain-containing protein</fullName>
    </submittedName>
</protein>
<feature type="transmembrane region" description="Helical" evidence="1">
    <location>
        <begin position="359"/>
        <end position="376"/>
    </location>
</feature>
<dbReference type="Proteomes" id="UP001501771">
    <property type="component" value="Unassembled WGS sequence"/>
</dbReference>
<dbReference type="RefSeq" id="WP_344145913.1">
    <property type="nucleotide sequence ID" value="NZ_BAAAQR010000001.1"/>
</dbReference>
<keyword evidence="1" id="KW-0472">Membrane</keyword>
<evidence type="ECO:0000313" key="4">
    <source>
        <dbReference type="Proteomes" id="UP001501771"/>
    </source>
</evidence>
<sequence length="499" mass="52574">MSRTDTPELDQGQQWQRLDPRMLLVHPVRELIRFLPAVIGVFLAGTASGNEVWHLVGVGVPIALGLLRYVTTSFRITAGRIELRRGLLERHVLSTPVDRVRTVDLTASPIHRALGLATVRIGTGASNEEEQLDLDSLPLARARELRLELLRVAPPTSAEPSEPAERVVVVLDPAWVRFAPFTSSGLVLAAGTLGVASQAMNTFGGWERLDTGGLVDGVAGLPWWTLAPTAFLGLVVLVTVLAVGGYVVANWGFALSHSDGAWHLRRGLLTTRETSLDDERLAGVSVCEPLALRVAGGARVSAIVTGLDRKQQGSGLLVPPAPRPVVLRVARDVLGTSGPVDAPLVGHGPRAHRRRFTRALAPVGAVLAATVLLVLVAGAPAWLLLVAAAGIPVALGLAADRARGLGHALVDDHLVARSGSLNRHRHALATDDVIGWTFRSTWFQRRAGLTSLSATTAGGRQAVTALDVPEPAAVGLAAAAVPGLVDQFTTQASVPARLA</sequence>
<keyword evidence="1" id="KW-0812">Transmembrane</keyword>
<feature type="transmembrane region" description="Helical" evidence="1">
    <location>
        <begin position="31"/>
        <end position="47"/>
    </location>
</feature>
<accession>A0ABP5KTP7</accession>
<dbReference type="InterPro" id="IPR005182">
    <property type="entry name" value="YdbS-like_PH"/>
</dbReference>
<dbReference type="PANTHER" id="PTHR34473:SF2">
    <property type="entry name" value="UPF0699 TRANSMEMBRANE PROTEIN YDBT"/>
    <property type="match status" value="1"/>
</dbReference>
<name>A0ABP5KTP7_9ACTN</name>
<feature type="domain" description="YdbS-like PH" evidence="2">
    <location>
        <begin position="69"/>
        <end position="146"/>
    </location>
</feature>
<organism evidence="3 4">
    <name type="scientific">Nocardioides koreensis</name>
    <dbReference type="NCBI Taxonomy" id="433651"/>
    <lineage>
        <taxon>Bacteria</taxon>
        <taxon>Bacillati</taxon>
        <taxon>Actinomycetota</taxon>
        <taxon>Actinomycetes</taxon>
        <taxon>Propionibacteriales</taxon>
        <taxon>Nocardioidaceae</taxon>
        <taxon>Nocardioides</taxon>
    </lineage>
</organism>
<keyword evidence="4" id="KW-1185">Reference proteome</keyword>
<feature type="domain" description="YdbS-like PH" evidence="2">
    <location>
        <begin position="409"/>
        <end position="474"/>
    </location>
</feature>
<reference evidence="4" key="1">
    <citation type="journal article" date="2019" name="Int. J. Syst. Evol. Microbiol.">
        <title>The Global Catalogue of Microorganisms (GCM) 10K type strain sequencing project: providing services to taxonomists for standard genome sequencing and annotation.</title>
        <authorList>
            <consortium name="The Broad Institute Genomics Platform"/>
            <consortium name="The Broad Institute Genome Sequencing Center for Infectious Disease"/>
            <person name="Wu L."/>
            <person name="Ma J."/>
        </authorList>
    </citation>
    <scope>NUCLEOTIDE SEQUENCE [LARGE SCALE GENOMIC DNA]</scope>
    <source>
        <strain evidence="4">JCM 16022</strain>
    </source>
</reference>
<feature type="transmembrane region" description="Helical" evidence="1">
    <location>
        <begin position="53"/>
        <end position="70"/>
    </location>
</feature>
<comment type="caution">
    <text evidence="3">The sequence shown here is derived from an EMBL/GenBank/DDBJ whole genome shotgun (WGS) entry which is preliminary data.</text>
</comment>
<dbReference type="PANTHER" id="PTHR34473">
    <property type="entry name" value="UPF0699 TRANSMEMBRANE PROTEIN YDBS"/>
    <property type="match status" value="1"/>
</dbReference>
<evidence type="ECO:0000313" key="3">
    <source>
        <dbReference type="EMBL" id="GAA2135559.1"/>
    </source>
</evidence>
<evidence type="ECO:0000256" key="1">
    <source>
        <dbReference type="SAM" id="Phobius"/>
    </source>
</evidence>
<feature type="transmembrane region" description="Helical" evidence="1">
    <location>
        <begin position="226"/>
        <end position="249"/>
    </location>
</feature>